<accession>A0A0N5CTA7</accession>
<feature type="compositionally biased region" description="Basic and acidic residues" evidence="1">
    <location>
        <begin position="26"/>
        <end position="35"/>
    </location>
</feature>
<sequence>MRNGTTISVPLTSLSTGDIGENHSPTQKEVKKEPEQNLIEENIARPSASSTPLEVCVHGNIHLNTSTDSDSGRDLLTFEVPHYTSTPSSSMISARETVTPNHYSLAPEDMKVKSELPLILNEVLPASQALSPLLAPSDVSNSSTSIEDKTTNYVLSSNDHINAVKYFRDLDGELNAVKSLRRHISVEPSSTKDKILSVSGVLETTFPISASVSLDPIPSHLLTDEIKSRGVPLGKEKMFGGEEKAD</sequence>
<dbReference type="WBParaSite" id="TCLT_0000346501-mRNA-1">
    <property type="protein sequence ID" value="TCLT_0000346501-mRNA-1"/>
    <property type="gene ID" value="TCLT_0000346501"/>
</dbReference>
<gene>
    <name evidence="2" type="ORF">TCLT_LOCUS3458</name>
</gene>
<feature type="region of interest" description="Disordered" evidence="1">
    <location>
        <begin position="1"/>
        <end position="35"/>
    </location>
</feature>
<dbReference type="AlphaFoldDB" id="A0A0N5CTA7"/>
<evidence type="ECO:0000313" key="4">
    <source>
        <dbReference type="WBParaSite" id="TCLT_0000346501-mRNA-1"/>
    </source>
</evidence>
<evidence type="ECO:0000313" key="3">
    <source>
        <dbReference type="Proteomes" id="UP000276776"/>
    </source>
</evidence>
<evidence type="ECO:0000313" key="2">
    <source>
        <dbReference type="EMBL" id="VDM99939.1"/>
    </source>
</evidence>
<proteinExistence type="predicted"/>
<protein>
    <submittedName>
        <fullName evidence="4">Pecanex-like protein</fullName>
    </submittedName>
</protein>
<name>A0A0N5CTA7_THECL</name>
<evidence type="ECO:0000256" key="1">
    <source>
        <dbReference type="SAM" id="MobiDB-lite"/>
    </source>
</evidence>
<dbReference type="EMBL" id="UYYF01001523">
    <property type="protein sequence ID" value="VDM99939.1"/>
    <property type="molecule type" value="Genomic_DNA"/>
</dbReference>
<dbReference type="Proteomes" id="UP000276776">
    <property type="component" value="Unassembled WGS sequence"/>
</dbReference>
<organism evidence="4">
    <name type="scientific">Thelazia callipaeda</name>
    <name type="common">Oriental eyeworm</name>
    <name type="synonym">Parasitic nematode</name>
    <dbReference type="NCBI Taxonomy" id="103827"/>
    <lineage>
        <taxon>Eukaryota</taxon>
        <taxon>Metazoa</taxon>
        <taxon>Ecdysozoa</taxon>
        <taxon>Nematoda</taxon>
        <taxon>Chromadorea</taxon>
        <taxon>Rhabditida</taxon>
        <taxon>Spirurina</taxon>
        <taxon>Spiruromorpha</taxon>
        <taxon>Thelazioidea</taxon>
        <taxon>Thelaziidae</taxon>
        <taxon>Thelazia</taxon>
    </lineage>
</organism>
<reference evidence="4" key="1">
    <citation type="submission" date="2017-02" db="UniProtKB">
        <authorList>
            <consortium name="WormBaseParasite"/>
        </authorList>
    </citation>
    <scope>IDENTIFICATION</scope>
</reference>
<reference evidence="2 3" key="2">
    <citation type="submission" date="2018-11" db="EMBL/GenBank/DDBJ databases">
        <authorList>
            <consortium name="Pathogen Informatics"/>
        </authorList>
    </citation>
    <scope>NUCLEOTIDE SEQUENCE [LARGE SCALE GENOMIC DNA]</scope>
</reference>
<dbReference type="STRING" id="103827.A0A0N5CTA7"/>
<keyword evidence="3" id="KW-1185">Reference proteome</keyword>
<feature type="compositionally biased region" description="Polar residues" evidence="1">
    <location>
        <begin position="1"/>
        <end position="16"/>
    </location>
</feature>